<feature type="region of interest" description="Disordered" evidence="1">
    <location>
        <begin position="274"/>
        <end position="296"/>
    </location>
</feature>
<keyword evidence="5" id="KW-1185">Reference proteome</keyword>
<keyword evidence="3" id="KW-0732">Signal</keyword>
<feature type="transmembrane region" description="Helical" evidence="2">
    <location>
        <begin position="326"/>
        <end position="350"/>
    </location>
</feature>
<evidence type="ECO:0000313" key="4">
    <source>
        <dbReference type="EMBL" id="KAK6184129.1"/>
    </source>
</evidence>
<accession>A0AAN8K4A7</accession>
<feature type="compositionally biased region" description="Low complexity" evidence="1">
    <location>
        <begin position="274"/>
        <end position="295"/>
    </location>
</feature>
<keyword evidence="2" id="KW-1133">Transmembrane helix</keyword>
<name>A0AAN8K4A7_PATCE</name>
<evidence type="ECO:0000256" key="3">
    <source>
        <dbReference type="SAM" id="SignalP"/>
    </source>
</evidence>
<comment type="caution">
    <text evidence="4">The sequence shown here is derived from an EMBL/GenBank/DDBJ whole genome shotgun (WGS) entry which is preliminary data.</text>
</comment>
<dbReference type="InterPro" id="IPR011042">
    <property type="entry name" value="6-blade_b-propeller_TolB-like"/>
</dbReference>
<reference evidence="4 5" key="1">
    <citation type="submission" date="2024-01" db="EMBL/GenBank/DDBJ databases">
        <title>The genome of the rayed Mediterranean limpet Patella caerulea (Linnaeus, 1758).</title>
        <authorList>
            <person name="Anh-Thu Weber A."/>
            <person name="Halstead-Nussloch G."/>
        </authorList>
    </citation>
    <scope>NUCLEOTIDE SEQUENCE [LARGE SCALE GENOMIC DNA]</scope>
    <source>
        <strain evidence="4">AATW-2023a</strain>
        <tissue evidence="4">Whole specimen</tissue>
    </source>
</reference>
<dbReference type="Proteomes" id="UP001347796">
    <property type="component" value="Unassembled WGS sequence"/>
</dbReference>
<dbReference type="SUPFAM" id="SSF63825">
    <property type="entry name" value="YWTD domain"/>
    <property type="match status" value="1"/>
</dbReference>
<evidence type="ECO:0000313" key="5">
    <source>
        <dbReference type="Proteomes" id="UP001347796"/>
    </source>
</evidence>
<feature type="chain" id="PRO_5042861446" evidence="3">
    <location>
        <begin position="18"/>
        <end position="364"/>
    </location>
</feature>
<protein>
    <submittedName>
        <fullName evidence="4">Uncharacterized protein</fullName>
    </submittedName>
</protein>
<keyword evidence="2" id="KW-0812">Transmembrane</keyword>
<evidence type="ECO:0000256" key="2">
    <source>
        <dbReference type="SAM" id="Phobius"/>
    </source>
</evidence>
<evidence type="ECO:0000256" key="1">
    <source>
        <dbReference type="SAM" id="MobiDB-lite"/>
    </source>
</evidence>
<proteinExistence type="predicted"/>
<keyword evidence="2" id="KW-0472">Membrane</keyword>
<sequence length="364" mass="40909">MFILLSIMFSMCMYSEAIVIVYCPALADDKSVKVVNISGSNIDKVTLHNPFETLGMYQSLVWNPANQRLYYINDTSIVTSDLRGKYLQILRNLTNVIAFDLDVKRQWLFYAEASHSEQQIKRYSLIDHSTTSVASKLLSISAVAVDEFKEIVFWGSFTGLERSNYDGTDSRVLLQTLFTQLFIEIDKSQEIIYYRILRSDKLRSMDYNGSNRQTFDETTSAMVAWYNYLLLSQRNNIVLVQYNNGNLTSSEVIYTDDDSKIHILGMTVISANPTTTQPSTSTSSSTSSTYWPTSSDPEVISSTSTIAPSIVTWRMSTPLPGQDPSLGLIIGCVIGLVLATVIVVCLIIWWRRNRGTASFTAVPI</sequence>
<dbReference type="AlphaFoldDB" id="A0AAN8K4A7"/>
<organism evidence="4 5">
    <name type="scientific">Patella caerulea</name>
    <name type="common">Rayed Mediterranean limpet</name>
    <dbReference type="NCBI Taxonomy" id="87958"/>
    <lineage>
        <taxon>Eukaryota</taxon>
        <taxon>Metazoa</taxon>
        <taxon>Spiralia</taxon>
        <taxon>Lophotrochozoa</taxon>
        <taxon>Mollusca</taxon>
        <taxon>Gastropoda</taxon>
        <taxon>Patellogastropoda</taxon>
        <taxon>Patelloidea</taxon>
        <taxon>Patellidae</taxon>
        <taxon>Patella</taxon>
    </lineage>
</organism>
<dbReference type="EMBL" id="JAZGQO010000006">
    <property type="protein sequence ID" value="KAK6184129.1"/>
    <property type="molecule type" value="Genomic_DNA"/>
</dbReference>
<gene>
    <name evidence="4" type="ORF">SNE40_006655</name>
</gene>
<feature type="signal peptide" evidence="3">
    <location>
        <begin position="1"/>
        <end position="17"/>
    </location>
</feature>
<dbReference type="Gene3D" id="2.120.10.30">
    <property type="entry name" value="TolB, C-terminal domain"/>
    <property type="match status" value="1"/>
</dbReference>